<dbReference type="Pfam" id="PF09273">
    <property type="entry name" value="Rubis-subs-bind"/>
    <property type="match status" value="1"/>
</dbReference>
<evidence type="ECO:0000259" key="6">
    <source>
        <dbReference type="Pfam" id="PF09273"/>
    </source>
</evidence>
<dbReference type="Gene3D" id="3.90.1410.10">
    <property type="entry name" value="set domain protein methyltransferase, domain 1"/>
    <property type="match status" value="1"/>
</dbReference>
<evidence type="ECO:0000256" key="1">
    <source>
        <dbReference type="ARBA" id="ARBA00001968"/>
    </source>
</evidence>
<dbReference type="Gene3D" id="3.90.1420.10">
    <property type="entry name" value="Rubisco LSMT, substrate-binding domain"/>
    <property type="match status" value="1"/>
</dbReference>
<evidence type="ECO:0000256" key="5">
    <source>
        <dbReference type="ARBA" id="ARBA00022723"/>
    </source>
</evidence>
<evidence type="ECO:0000256" key="2">
    <source>
        <dbReference type="ARBA" id="ARBA00022603"/>
    </source>
</evidence>
<dbReference type="InterPro" id="IPR050600">
    <property type="entry name" value="SETD3_SETD6_MTase"/>
</dbReference>
<dbReference type="Pfam" id="PF13359">
    <property type="entry name" value="DDE_Tnp_4"/>
    <property type="match status" value="1"/>
</dbReference>
<sequence length="849" mass="94181">MHYDMVEDAAMALLLVIISIVATRNARKLEWRERPTGRIHSRDRLHVLRKLDELPEKEFKRIFRVERATFDVILKKISHRIERRMPSRAHARGPALPPVLMLACALRFLAGGLHCDICFKWEISRSSLYRAVDDVVDAINAEFTFDFHPGNLAQVQLLSNEWAHLKGSYVRGIVGAVDGIAVKIRRPSGDVLNPAAYFNRQGFYALAVQAVCDARRRFIFVSANSEGSIPDSVAWACSSFGKFLSSTGLPPGYCIVGDAAYPLSSSLLTPYPGDTLPSDKDAFNYWQSYYRIEIECAFGMLNRRWGIFWRPLEMSVGKATRVITCCMKLHNICVDAEDEDFEVDEIDWDGMPVPSSPFDPQDECELEELSLAHRSNRRNEKNDLREFHRGERLELHAALRLEWGSTPSGPMRQLVCADDVGVGEVLVRLPRALALGAPLPPVVQSAFDAACEARAAPTMLRQTLGRALDLLTTARPSWTLYSSRLLPDEAASDLSSDSFTSVELAELQSEPLAERIRASRALLDAVYDAFDWSTAGMPARFSRERFVWAVHCVRSRAFAVRRCEGETQLLLCPFIDLVNHCAAANARADFAADLDECVLVATQPIRAGDEIVRDYAHGSPVPASNERMLYAYGFVAQQNAHDELYLSFRDEIALALDEARRASTSETRAGAGAASARRRVQLLLRAPSVEGQSRGVAAIRARDLAQPPLGAWSSQAMYLARALCATDRELVSSTALAILAAGRPVSRANEREAAQLVWRKLVALVAAFPTTIADDEQRLRERSEARGASHAADRTALALQLRISRKVLVESALCVYARYRRSALRPFACAPVCPPSSHALRCSADPNSD</sequence>
<dbReference type="InterPro" id="IPR046341">
    <property type="entry name" value="SET_dom_sf"/>
</dbReference>
<dbReference type="SUPFAM" id="SSF81822">
    <property type="entry name" value="RuBisCo LSMT C-terminal, substrate-binding domain"/>
    <property type="match status" value="1"/>
</dbReference>
<evidence type="ECO:0000256" key="4">
    <source>
        <dbReference type="ARBA" id="ARBA00022691"/>
    </source>
</evidence>
<comment type="cofactor">
    <cofactor evidence="1">
        <name>a divalent metal cation</name>
        <dbReference type="ChEBI" id="CHEBI:60240"/>
    </cofactor>
</comment>
<dbReference type="Proteomes" id="UP000751190">
    <property type="component" value="Unassembled WGS sequence"/>
</dbReference>
<feature type="domain" description="DDE Tnp4" evidence="7">
    <location>
        <begin position="177"/>
        <end position="331"/>
    </location>
</feature>
<accession>A0A8J6CFP3</accession>
<keyword evidence="9" id="KW-1185">Reference proteome</keyword>
<evidence type="ECO:0000313" key="9">
    <source>
        <dbReference type="Proteomes" id="UP000751190"/>
    </source>
</evidence>
<keyword evidence="5" id="KW-0479">Metal-binding</keyword>
<dbReference type="GO" id="GO:0016279">
    <property type="term" value="F:protein-lysine N-methyltransferase activity"/>
    <property type="evidence" value="ECO:0007669"/>
    <property type="project" value="TreeGrafter"/>
</dbReference>
<evidence type="ECO:0000256" key="3">
    <source>
        <dbReference type="ARBA" id="ARBA00022679"/>
    </source>
</evidence>
<evidence type="ECO:0008006" key="10">
    <source>
        <dbReference type="Google" id="ProtNLM"/>
    </source>
</evidence>
<reference evidence="8" key="1">
    <citation type="submission" date="2021-05" db="EMBL/GenBank/DDBJ databases">
        <title>The genome of the haptophyte Pavlova lutheri (Diacronema luteri, Pavlovales) - a model for lipid biosynthesis in eukaryotic algae.</title>
        <authorList>
            <person name="Hulatt C.J."/>
            <person name="Posewitz M.C."/>
        </authorList>
    </citation>
    <scope>NUCLEOTIDE SEQUENCE</scope>
    <source>
        <strain evidence="8">NIVA-4/92</strain>
    </source>
</reference>
<name>A0A8J6CFP3_DIALT</name>
<dbReference type="EMBL" id="JAGTXO010000003">
    <property type="protein sequence ID" value="KAG8469326.1"/>
    <property type="molecule type" value="Genomic_DNA"/>
</dbReference>
<feature type="domain" description="Rubisco LSMT substrate-binding" evidence="6">
    <location>
        <begin position="713"/>
        <end position="806"/>
    </location>
</feature>
<keyword evidence="4" id="KW-0949">S-adenosyl-L-methionine</keyword>
<dbReference type="InterPro" id="IPR027806">
    <property type="entry name" value="HARBI1_dom"/>
</dbReference>
<dbReference type="InterPro" id="IPR015353">
    <property type="entry name" value="Rubisco_LSMT_subst-bd"/>
</dbReference>
<protein>
    <recommendedName>
        <fullName evidence="10">DDE Tnp4 domain-containing protein</fullName>
    </recommendedName>
</protein>
<dbReference type="InterPro" id="IPR036464">
    <property type="entry name" value="Rubisco_LSMT_subst-bd_sf"/>
</dbReference>
<keyword evidence="2" id="KW-0489">Methyltransferase</keyword>
<comment type="caution">
    <text evidence="8">The sequence shown here is derived from an EMBL/GenBank/DDBJ whole genome shotgun (WGS) entry which is preliminary data.</text>
</comment>
<dbReference type="GO" id="GO:0046872">
    <property type="term" value="F:metal ion binding"/>
    <property type="evidence" value="ECO:0007669"/>
    <property type="project" value="UniProtKB-KW"/>
</dbReference>
<gene>
    <name evidence="8" type="ORF">KFE25_007844</name>
</gene>
<evidence type="ECO:0000313" key="8">
    <source>
        <dbReference type="EMBL" id="KAG8469326.1"/>
    </source>
</evidence>
<keyword evidence="3" id="KW-0808">Transferase</keyword>
<dbReference type="CDD" id="cd10527">
    <property type="entry name" value="SET_LSMT"/>
    <property type="match status" value="1"/>
</dbReference>
<evidence type="ECO:0000259" key="7">
    <source>
        <dbReference type="Pfam" id="PF13359"/>
    </source>
</evidence>
<proteinExistence type="predicted"/>
<dbReference type="PANTHER" id="PTHR13271:SF145">
    <property type="entry name" value="SET DOMAIN-CONTAINING PROTEIN"/>
    <property type="match status" value="1"/>
</dbReference>
<dbReference type="PANTHER" id="PTHR13271">
    <property type="entry name" value="UNCHARACTERIZED PUTATIVE METHYLTRANSFERASE"/>
    <property type="match status" value="1"/>
</dbReference>
<organism evidence="8 9">
    <name type="scientific">Diacronema lutheri</name>
    <name type="common">Unicellular marine alga</name>
    <name type="synonym">Monochrysis lutheri</name>
    <dbReference type="NCBI Taxonomy" id="2081491"/>
    <lineage>
        <taxon>Eukaryota</taxon>
        <taxon>Haptista</taxon>
        <taxon>Haptophyta</taxon>
        <taxon>Pavlovophyceae</taxon>
        <taxon>Pavlovales</taxon>
        <taxon>Pavlovaceae</taxon>
        <taxon>Diacronema</taxon>
    </lineage>
</organism>
<dbReference type="GO" id="GO:0032259">
    <property type="term" value="P:methylation"/>
    <property type="evidence" value="ECO:0007669"/>
    <property type="project" value="UniProtKB-KW"/>
</dbReference>
<dbReference type="SUPFAM" id="SSF82199">
    <property type="entry name" value="SET domain"/>
    <property type="match status" value="1"/>
</dbReference>
<dbReference type="OrthoDB" id="109201at2759"/>
<dbReference type="AlphaFoldDB" id="A0A8J6CFP3"/>